<evidence type="ECO:0000256" key="1">
    <source>
        <dbReference type="ARBA" id="ARBA00004141"/>
    </source>
</evidence>
<proteinExistence type="inferred from homology"/>
<keyword evidence="8" id="KW-1185">Reference proteome</keyword>
<keyword evidence="3 6" id="KW-0812">Transmembrane</keyword>
<keyword evidence="5 6" id="KW-0472">Membrane</keyword>
<evidence type="ECO:0000256" key="2">
    <source>
        <dbReference type="ARBA" id="ARBA00005982"/>
    </source>
</evidence>
<dbReference type="Proteomes" id="UP001154282">
    <property type="component" value="Unassembled WGS sequence"/>
</dbReference>
<feature type="transmembrane region" description="Helical" evidence="6">
    <location>
        <begin position="150"/>
        <end position="172"/>
    </location>
</feature>
<dbReference type="Pfam" id="PF00854">
    <property type="entry name" value="PTR2"/>
    <property type="match status" value="1"/>
</dbReference>
<evidence type="ECO:0000256" key="5">
    <source>
        <dbReference type="ARBA" id="ARBA00023136"/>
    </source>
</evidence>
<reference evidence="7" key="1">
    <citation type="submission" date="2022-08" db="EMBL/GenBank/DDBJ databases">
        <authorList>
            <person name="Gutierrez-Valencia J."/>
        </authorList>
    </citation>
    <scope>NUCLEOTIDE SEQUENCE</scope>
</reference>
<dbReference type="GO" id="GO:0016020">
    <property type="term" value="C:membrane"/>
    <property type="evidence" value="ECO:0007669"/>
    <property type="project" value="UniProtKB-SubCell"/>
</dbReference>
<name>A0AAV0NU31_9ROSI</name>
<feature type="transmembrane region" description="Helical" evidence="6">
    <location>
        <begin position="323"/>
        <end position="342"/>
    </location>
</feature>
<evidence type="ECO:0000313" key="7">
    <source>
        <dbReference type="EMBL" id="CAI0461869.1"/>
    </source>
</evidence>
<dbReference type="EMBL" id="CAMGYJ010000008">
    <property type="protein sequence ID" value="CAI0461869.1"/>
    <property type="molecule type" value="Genomic_DNA"/>
</dbReference>
<dbReference type="PANTHER" id="PTHR11654">
    <property type="entry name" value="OLIGOPEPTIDE TRANSPORTER-RELATED"/>
    <property type="match status" value="1"/>
</dbReference>
<evidence type="ECO:0000256" key="3">
    <source>
        <dbReference type="ARBA" id="ARBA00022692"/>
    </source>
</evidence>
<comment type="caution">
    <text evidence="7">The sequence shown here is derived from an EMBL/GenBank/DDBJ whole genome shotgun (WGS) entry which is preliminary data.</text>
</comment>
<dbReference type="AlphaFoldDB" id="A0AAV0NU31"/>
<dbReference type="Gene3D" id="1.20.1250.20">
    <property type="entry name" value="MFS general substrate transporter like domains"/>
    <property type="match status" value="1"/>
</dbReference>
<feature type="transmembrane region" description="Helical" evidence="6">
    <location>
        <begin position="109"/>
        <end position="130"/>
    </location>
</feature>
<feature type="transmembrane region" description="Helical" evidence="6">
    <location>
        <begin position="278"/>
        <end position="303"/>
    </location>
</feature>
<keyword evidence="4 6" id="KW-1133">Transmembrane helix</keyword>
<comment type="subcellular location">
    <subcellularLocation>
        <location evidence="1">Membrane</location>
        <topology evidence="1">Multi-pass membrane protein</topology>
    </subcellularLocation>
</comment>
<protein>
    <submittedName>
        <fullName evidence="7">Uncharacterized protein</fullName>
    </submittedName>
</protein>
<sequence>MGMKTYRKQAPVGSPYTRLAQVLVAAARKWRVDATQAECNMCYSEEVEEEGPDVENNENKRRKARLGRTTRFRFLDRAAIIDAPCTATSPQGHNPWRLCTVNQVEEVKLVLRLIPIWLSCIMFTVVLSQNHTLYVKQASTMQRSFISHNFIVPPASLQSLIGLTIIITVPFYDRIFVPFVRRHITGHPSGITLLQRIGTGLALSILEAAVAALVESRRLRVAKHYGLLDGPKGAVVPMQVWWLVPQYAISGMSDAFTIVGLQELFYDQMPESMRSMGAAAYISIVGIGSFVNTGVITVVQGVSSRAGGGKWLGDNLNRANLDKFYWILAGMSAVNFCVYLLIARGFVYRTVEEHDVRRLERRGGGAGGRS</sequence>
<dbReference type="SUPFAM" id="SSF103473">
    <property type="entry name" value="MFS general substrate transporter"/>
    <property type="match status" value="1"/>
</dbReference>
<evidence type="ECO:0000313" key="8">
    <source>
        <dbReference type="Proteomes" id="UP001154282"/>
    </source>
</evidence>
<comment type="similarity">
    <text evidence="2">Belongs to the major facilitator superfamily. Proton-dependent oligopeptide transporter (POT/PTR) (TC 2.A.17) family.</text>
</comment>
<organism evidence="7 8">
    <name type="scientific">Linum tenue</name>
    <dbReference type="NCBI Taxonomy" id="586396"/>
    <lineage>
        <taxon>Eukaryota</taxon>
        <taxon>Viridiplantae</taxon>
        <taxon>Streptophyta</taxon>
        <taxon>Embryophyta</taxon>
        <taxon>Tracheophyta</taxon>
        <taxon>Spermatophyta</taxon>
        <taxon>Magnoliopsida</taxon>
        <taxon>eudicotyledons</taxon>
        <taxon>Gunneridae</taxon>
        <taxon>Pentapetalae</taxon>
        <taxon>rosids</taxon>
        <taxon>fabids</taxon>
        <taxon>Malpighiales</taxon>
        <taxon>Linaceae</taxon>
        <taxon>Linum</taxon>
    </lineage>
</organism>
<dbReference type="GO" id="GO:0022857">
    <property type="term" value="F:transmembrane transporter activity"/>
    <property type="evidence" value="ECO:0007669"/>
    <property type="project" value="InterPro"/>
</dbReference>
<dbReference type="InterPro" id="IPR000109">
    <property type="entry name" value="POT_fam"/>
</dbReference>
<accession>A0AAV0NU31</accession>
<gene>
    <name evidence="7" type="ORF">LITE_LOCUS35124</name>
</gene>
<evidence type="ECO:0000256" key="6">
    <source>
        <dbReference type="SAM" id="Phobius"/>
    </source>
</evidence>
<dbReference type="InterPro" id="IPR036259">
    <property type="entry name" value="MFS_trans_sf"/>
</dbReference>
<evidence type="ECO:0000256" key="4">
    <source>
        <dbReference type="ARBA" id="ARBA00022989"/>
    </source>
</evidence>